<gene>
    <name evidence="2" type="ordered locus">PGN_0402</name>
</gene>
<organism evidence="2 3">
    <name type="scientific">Porphyromonas gingivalis (strain ATCC 33277 / DSM 20709 / CIP 103683 / JCM 12257 / NCTC 11834 / 2561)</name>
    <dbReference type="NCBI Taxonomy" id="431947"/>
    <lineage>
        <taxon>Bacteria</taxon>
        <taxon>Pseudomonadati</taxon>
        <taxon>Bacteroidota</taxon>
        <taxon>Bacteroidia</taxon>
        <taxon>Bacteroidales</taxon>
        <taxon>Porphyromonadaceae</taxon>
        <taxon>Porphyromonas</taxon>
    </lineage>
</organism>
<dbReference type="BioCyc" id="PGIN431947:G1G2V-442-MONOMER"/>
<dbReference type="Proteomes" id="UP000008842">
    <property type="component" value="Chromosome"/>
</dbReference>
<sequence>MPFELSFQKSHGSPAAGHKDKPIAPLFYDRQVGQTALIGQVFFLIRGLDSRGREDHFEQFLTWFVKQNPYLL</sequence>
<protein>
    <submittedName>
        <fullName evidence="2">Uncharacterized protein</fullName>
    </submittedName>
</protein>
<reference evidence="2 3" key="1">
    <citation type="journal article" date="2008" name="DNA Res.">
        <title>Determination of the genome sequence of Porphyromonas gingivalis strain ATCC 33277 and genomic comparison with strain W83 revealed extensive genome rearrangements in P. gingivalis.</title>
        <authorList>
            <person name="Naito M."/>
            <person name="Hirakawa H."/>
            <person name="Yamashita A."/>
            <person name="Ohara N."/>
            <person name="Shoji M."/>
            <person name="Yukitake H."/>
            <person name="Nakayama K."/>
            <person name="Toh H."/>
            <person name="Yoshimura F."/>
            <person name="Kuhara S."/>
            <person name="Hattori M."/>
            <person name="Hayashi T."/>
            <person name="Nakayama K."/>
        </authorList>
    </citation>
    <scope>NUCLEOTIDE SEQUENCE [LARGE SCALE GENOMIC DNA]</scope>
    <source>
        <strain evidence="3">ATCC 33277 / DSM 20709 / CIP 103683 / JCM 12257 / NCTC 11834 / 2561</strain>
    </source>
</reference>
<evidence type="ECO:0000313" key="3">
    <source>
        <dbReference type="Proteomes" id="UP000008842"/>
    </source>
</evidence>
<dbReference type="RefSeq" id="WP_012457484.1">
    <property type="nucleotide sequence ID" value="NC_010729.1"/>
</dbReference>
<dbReference type="KEGG" id="pgn:PGN_0402"/>
<name>B2RHS6_PORG3</name>
<accession>B2RHS6</accession>
<proteinExistence type="predicted"/>
<evidence type="ECO:0000256" key="1">
    <source>
        <dbReference type="SAM" id="MobiDB-lite"/>
    </source>
</evidence>
<feature type="region of interest" description="Disordered" evidence="1">
    <location>
        <begin position="1"/>
        <end position="20"/>
    </location>
</feature>
<dbReference type="HOGENOM" id="CLU_2718910_0_0_10"/>
<evidence type="ECO:0000313" key="2">
    <source>
        <dbReference type="EMBL" id="BAG32921.1"/>
    </source>
</evidence>
<dbReference type="GeneID" id="31477346"/>
<dbReference type="EMBL" id="AP009380">
    <property type="protein sequence ID" value="BAG32921.1"/>
    <property type="molecule type" value="Genomic_DNA"/>
</dbReference>
<dbReference type="AlphaFoldDB" id="B2RHS6"/>